<keyword evidence="2" id="KW-1185">Reference proteome</keyword>
<evidence type="ECO:0000313" key="2">
    <source>
        <dbReference type="Proteomes" id="UP001159427"/>
    </source>
</evidence>
<evidence type="ECO:0000313" key="1">
    <source>
        <dbReference type="EMBL" id="CAH3147446.1"/>
    </source>
</evidence>
<protein>
    <submittedName>
        <fullName evidence="1">Uncharacterized protein</fullName>
    </submittedName>
</protein>
<organism evidence="1 2">
    <name type="scientific">Porites evermanni</name>
    <dbReference type="NCBI Taxonomy" id="104178"/>
    <lineage>
        <taxon>Eukaryota</taxon>
        <taxon>Metazoa</taxon>
        <taxon>Cnidaria</taxon>
        <taxon>Anthozoa</taxon>
        <taxon>Hexacorallia</taxon>
        <taxon>Scleractinia</taxon>
        <taxon>Fungiina</taxon>
        <taxon>Poritidae</taxon>
        <taxon>Porites</taxon>
    </lineage>
</organism>
<accession>A0ABN8PNC6</accession>
<dbReference type="Proteomes" id="UP001159427">
    <property type="component" value="Unassembled WGS sequence"/>
</dbReference>
<name>A0ABN8PNC6_9CNID</name>
<dbReference type="EMBL" id="CALNXI010000931">
    <property type="protein sequence ID" value="CAH3147446.1"/>
    <property type="molecule type" value="Genomic_DNA"/>
</dbReference>
<gene>
    <name evidence="1" type="ORF">PEVE_00044283</name>
</gene>
<proteinExistence type="predicted"/>
<sequence>MPLLYFFETSVEHGGMPHKDLYKLWAEHAKSSCKWNDEQFMKYSFKVSTKNFCVKSLLECTVYLSDETRKAPSHGDDNCSALTLKNNPGPVKAERAGIDAKYEEEKVVSKEGILYLLTFTVEYDPVRNSERRNSNPVTKAFICLFLFLQR</sequence>
<reference evidence="1 2" key="1">
    <citation type="submission" date="2022-05" db="EMBL/GenBank/DDBJ databases">
        <authorList>
            <consortium name="Genoscope - CEA"/>
            <person name="William W."/>
        </authorList>
    </citation>
    <scope>NUCLEOTIDE SEQUENCE [LARGE SCALE GENOMIC DNA]</scope>
</reference>
<comment type="caution">
    <text evidence="1">The sequence shown here is derived from an EMBL/GenBank/DDBJ whole genome shotgun (WGS) entry which is preliminary data.</text>
</comment>